<evidence type="ECO:0000313" key="2">
    <source>
        <dbReference type="Proteomes" id="UP000632377"/>
    </source>
</evidence>
<protein>
    <submittedName>
        <fullName evidence="1">Uncharacterized protein</fullName>
    </submittedName>
</protein>
<sequence>MLLEYKRFDKIYLLKVNKTASGREIVKLEPIRTKLLKELPRIRSSQSKLRLIPYNKNGTYIGTI</sequence>
<dbReference type="EMBL" id="JAESWC010000002">
    <property type="protein sequence ID" value="MBL4935015.1"/>
    <property type="molecule type" value="Genomic_DNA"/>
</dbReference>
<organism evidence="1 2">
    <name type="scientific">Clostridium rhizosphaerae</name>
    <dbReference type="NCBI Taxonomy" id="2803861"/>
    <lineage>
        <taxon>Bacteria</taxon>
        <taxon>Bacillati</taxon>
        <taxon>Bacillota</taxon>
        <taxon>Clostridia</taxon>
        <taxon>Eubacteriales</taxon>
        <taxon>Clostridiaceae</taxon>
        <taxon>Clostridium</taxon>
    </lineage>
</organism>
<name>A0ABS1T6P8_9CLOT</name>
<accession>A0ABS1T6P8</accession>
<evidence type="ECO:0000313" key="1">
    <source>
        <dbReference type="EMBL" id="MBL4935015.1"/>
    </source>
</evidence>
<dbReference type="Proteomes" id="UP000632377">
    <property type="component" value="Unassembled WGS sequence"/>
</dbReference>
<keyword evidence="2" id="KW-1185">Reference proteome</keyword>
<reference evidence="1 2" key="1">
    <citation type="submission" date="2021-01" db="EMBL/GenBank/DDBJ databases">
        <title>Genome public.</title>
        <authorList>
            <person name="Liu C."/>
            <person name="Sun Q."/>
        </authorList>
    </citation>
    <scope>NUCLEOTIDE SEQUENCE [LARGE SCALE GENOMIC DNA]</scope>
    <source>
        <strain evidence="1 2">YIM B02515</strain>
    </source>
</reference>
<comment type="caution">
    <text evidence="1">The sequence shown here is derived from an EMBL/GenBank/DDBJ whole genome shotgun (WGS) entry which is preliminary data.</text>
</comment>
<gene>
    <name evidence="1" type="ORF">JK636_04495</name>
</gene>
<proteinExistence type="predicted"/>